<dbReference type="PANTHER" id="PTHR43615:SF1">
    <property type="entry name" value="PPDK_N DOMAIN-CONTAINING PROTEIN"/>
    <property type="match status" value="1"/>
</dbReference>
<evidence type="ECO:0000259" key="2">
    <source>
        <dbReference type="Pfam" id="PF00391"/>
    </source>
</evidence>
<keyword evidence="4" id="KW-1185">Reference proteome</keyword>
<comment type="caution">
    <text evidence="3">The sequence shown here is derived from an EMBL/GenBank/DDBJ whole genome shotgun (WGS) entry which is preliminary data.</text>
</comment>
<dbReference type="Proteomes" id="UP000011591">
    <property type="component" value="Unassembled WGS sequence"/>
</dbReference>
<protein>
    <submittedName>
        <fullName evidence="3">Phosphoenolpyruvate synthase</fullName>
    </submittedName>
</protein>
<dbReference type="SUPFAM" id="SSF52009">
    <property type="entry name" value="Phosphohistidine domain"/>
    <property type="match status" value="1"/>
</dbReference>
<dbReference type="InterPro" id="IPR051549">
    <property type="entry name" value="PEP_Utilizing_Enz"/>
</dbReference>
<name>M0ALM4_9EURY</name>
<dbReference type="GO" id="GO:0016772">
    <property type="term" value="F:transferase activity, transferring phosphorus-containing groups"/>
    <property type="evidence" value="ECO:0007669"/>
    <property type="project" value="InterPro"/>
</dbReference>
<sequence length="231" mass="25126">MLETVRANLDHGESGEHREHVQQMERGALDAAKRLEQRADNGLFGSTRKRLVHRLIRTYRAYIQTREYPKQGLAHIFTAWHETLRDAGDLLVTEGILNSSNDVWFLRKGELFAALDGDSIAVNIDARRAAFNRHAALDAPPVLTSEGEAPSGDIERKDVPENALVGTGVSGGAIEGIARVVHDPSEETIEKGKILIASSSDPGWTPLFLNAAGIVVEVGGRLSHGALVARE</sequence>
<dbReference type="AlphaFoldDB" id="M0ALM4"/>
<dbReference type="PANTHER" id="PTHR43615">
    <property type="entry name" value="PHOSPHOENOLPYRUVATE SYNTHASE-RELATED"/>
    <property type="match status" value="1"/>
</dbReference>
<gene>
    <name evidence="3" type="ORF">C480_20114</name>
</gene>
<evidence type="ECO:0000313" key="3">
    <source>
        <dbReference type="EMBL" id="ELY99610.1"/>
    </source>
</evidence>
<evidence type="ECO:0000313" key="4">
    <source>
        <dbReference type="Proteomes" id="UP000011591"/>
    </source>
</evidence>
<dbReference type="InterPro" id="IPR008279">
    <property type="entry name" value="PEP-util_enz_mobile_dom"/>
</dbReference>
<feature type="compositionally biased region" description="Basic and acidic residues" evidence="1">
    <location>
        <begin position="8"/>
        <end position="22"/>
    </location>
</feature>
<dbReference type="InterPro" id="IPR036637">
    <property type="entry name" value="Phosphohistidine_dom_sf"/>
</dbReference>
<proteinExistence type="predicted"/>
<reference evidence="3 4" key="1">
    <citation type="journal article" date="2014" name="PLoS Genet.">
        <title>Phylogenetically driven sequencing of extremely halophilic archaea reveals strategies for static and dynamic osmo-response.</title>
        <authorList>
            <person name="Becker E.A."/>
            <person name="Seitzer P.M."/>
            <person name="Tritt A."/>
            <person name="Larsen D."/>
            <person name="Krusor M."/>
            <person name="Yao A.I."/>
            <person name="Wu D."/>
            <person name="Madern D."/>
            <person name="Eisen J.A."/>
            <person name="Darling A.E."/>
            <person name="Facciotti M.T."/>
        </authorList>
    </citation>
    <scope>NUCLEOTIDE SEQUENCE [LARGE SCALE GENOMIC DNA]</scope>
    <source>
        <strain evidence="3 4">DSM 13077</strain>
    </source>
</reference>
<organism evidence="3 4">
    <name type="scientific">Natrialba aegyptia DSM 13077</name>
    <dbReference type="NCBI Taxonomy" id="1227491"/>
    <lineage>
        <taxon>Archaea</taxon>
        <taxon>Methanobacteriati</taxon>
        <taxon>Methanobacteriota</taxon>
        <taxon>Stenosarchaea group</taxon>
        <taxon>Halobacteria</taxon>
        <taxon>Halobacteriales</taxon>
        <taxon>Natrialbaceae</taxon>
        <taxon>Natrialba</taxon>
    </lineage>
</organism>
<evidence type="ECO:0000256" key="1">
    <source>
        <dbReference type="SAM" id="MobiDB-lite"/>
    </source>
</evidence>
<accession>M0ALM4</accession>
<dbReference type="PATRIC" id="fig|1227491.4.peg.4045"/>
<dbReference type="Gene3D" id="3.50.30.10">
    <property type="entry name" value="Phosphohistidine domain"/>
    <property type="match status" value="1"/>
</dbReference>
<dbReference type="EMBL" id="AOIP01000056">
    <property type="protein sequence ID" value="ELY99610.1"/>
    <property type="molecule type" value="Genomic_DNA"/>
</dbReference>
<feature type="region of interest" description="Disordered" evidence="1">
    <location>
        <begin position="1"/>
        <end position="22"/>
    </location>
</feature>
<dbReference type="Pfam" id="PF00391">
    <property type="entry name" value="PEP-utilizers"/>
    <property type="match status" value="1"/>
</dbReference>
<feature type="domain" description="PEP-utilising enzyme mobile" evidence="2">
    <location>
        <begin position="189"/>
        <end position="231"/>
    </location>
</feature>
<keyword evidence="3" id="KW-0670">Pyruvate</keyword>